<gene>
    <name evidence="4" type="ORF">SAMN05444271_14610</name>
</gene>
<dbReference type="RefSeq" id="WP_089673804.1">
    <property type="nucleotide sequence ID" value="NZ_CP024845.1"/>
</dbReference>
<dbReference type="GO" id="GO:0006302">
    <property type="term" value="P:double-strand break repair"/>
    <property type="evidence" value="ECO:0007669"/>
    <property type="project" value="InterPro"/>
</dbReference>
<feature type="region of interest" description="Disordered" evidence="2">
    <location>
        <begin position="223"/>
        <end position="268"/>
    </location>
</feature>
<dbReference type="KEGG" id="hae:halTADL_0032"/>
<reference evidence="4 5" key="1">
    <citation type="submission" date="2016-10" db="EMBL/GenBank/DDBJ databases">
        <authorList>
            <person name="de Groot N.N."/>
        </authorList>
    </citation>
    <scope>NUCLEOTIDE SEQUENCE [LARGE SCALE GENOMIC DNA]</scope>
    <source>
        <strain evidence="4 5">DSM 22187</strain>
    </source>
</reference>
<dbReference type="EMBL" id="FNYR01000046">
    <property type="protein sequence ID" value="SEJ31829.1"/>
    <property type="molecule type" value="Genomic_DNA"/>
</dbReference>
<organism evidence="4 5">
    <name type="scientific">Halohasta litchfieldiae</name>
    <dbReference type="NCBI Taxonomy" id="1073996"/>
    <lineage>
        <taxon>Archaea</taxon>
        <taxon>Methanobacteriati</taxon>
        <taxon>Methanobacteriota</taxon>
        <taxon>Stenosarchaea group</taxon>
        <taxon>Halobacteria</taxon>
        <taxon>Halobacteriales</taxon>
        <taxon>Haloferacaceae</taxon>
        <taxon>Halohasta</taxon>
    </lineage>
</organism>
<dbReference type="Proteomes" id="UP000198888">
    <property type="component" value="Unassembled WGS sequence"/>
</dbReference>
<dbReference type="GeneID" id="35000865"/>
<dbReference type="PANTHER" id="PTHR23159">
    <property type="entry name" value="CENTROSOMAL PROTEIN 2"/>
    <property type="match status" value="1"/>
</dbReference>
<dbReference type="AlphaFoldDB" id="A0A1H6XS21"/>
<evidence type="ECO:0000256" key="2">
    <source>
        <dbReference type="SAM" id="MobiDB-lite"/>
    </source>
</evidence>
<feature type="domain" description="Rad50/SbcC-type AAA" evidence="3">
    <location>
        <begin position="13"/>
        <end position="254"/>
    </location>
</feature>
<evidence type="ECO:0000313" key="5">
    <source>
        <dbReference type="Proteomes" id="UP000198888"/>
    </source>
</evidence>
<feature type="coiled-coil region" evidence="1">
    <location>
        <begin position="359"/>
        <end position="445"/>
    </location>
</feature>
<keyword evidence="1" id="KW-0175">Coiled coil</keyword>
<accession>A0A2H4PXM7</accession>
<keyword evidence="5" id="KW-1185">Reference proteome</keyword>
<dbReference type="STRING" id="1073996.SAMN05444271_14610"/>
<dbReference type="InterPro" id="IPR038729">
    <property type="entry name" value="Rad50/SbcC_AAA"/>
</dbReference>
<dbReference type="OrthoDB" id="241568at2157"/>
<sequence>MGQSQMSETELSVAVRNLGGIDESTVRLRTGVNVLSGRNATNRTSFLRALMGALGSDGVSLKADAEVGEVTLRMADGTYSRRLERQNGTVTDSGSPYLDDPMLADLFAFLLESNEARRTVSRSENLRELIMRPVDVEEINAEIESTHAEKRRLDDRIDELSDLDAKLPEHETEKAAIEDDIEELQAELEAKRADLDAMDGTVDANQAEQEALDERLEELQSVQSELEETRFQRETERESVETLREEREEIQTELDALPETSTDERDRIESQLADLRQQRSQLDSTTSQLQSVIQFNEEMLEGTNTAIAEALRDEPSATGVESDSSGTEALTDQLVDDSESVVCWTCGSEVEQRDIESTLDRLRGVRQETLAERRELRSEIEALTDRLQSLETAHESRSDLEQRLQRTSAEIESRTDRIDTLEDDLEALRQRATTLEAEIEDHEQSTDSTVLEQHTEINQLEFDLGRRESDRQEIESRIDTVESKLAERDQLEADREKLQQRLTELRTQVDQLEADAVEAFNEHMAAVLETLGYDNIERIWIERTTETVREGRRHVDQSVFRLHIVRRADDGRSYEDTIDHLSESEREVTGLVFALAGYLVHEVHEVVPFMLLDSLEAIDAERIAALVDYVSDYVETIVVALLPEDAQALDDSHHRVTEI</sequence>
<evidence type="ECO:0000256" key="1">
    <source>
        <dbReference type="SAM" id="Coils"/>
    </source>
</evidence>
<dbReference type="Gene3D" id="1.10.287.1490">
    <property type="match status" value="1"/>
</dbReference>
<evidence type="ECO:0000259" key="3">
    <source>
        <dbReference type="Pfam" id="PF13476"/>
    </source>
</evidence>
<dbReference type="Pfam" id="PF13476">
    <property type="entry name" value="AAA_23"/>
    <property type="match status" value="1"/>
</dbReference>
<dbReference type="InterPro" id="IPR027417">
    <property type="entry name" value="P-loop_NTPase"/>
</dbReference>
<proteinExistence type="predicted"/>
<evidence type="ECO:0000313" key="4">
    <source>
        <dbReference type="EMBL" id="SEJ31829.1"/>
    </source>
</evidence>
<dbReference type="GO" id="GO:0016887">
    <property type="term" value="F:ATP hydrolysis activity"/>
    <property type="evidence" value="ECO:0007669"/>
    <property type="project" value="InterPro"/>
</dbReference>
<feature type="compositionally biased region" description="Basic and acidic residues" evidence="2">
    <location>
        <begin position="227"/>
        <end position="250"/>
    </location>
</feature>
<dbReference type="PANTHER" id="PTHR23159:SF31">
    <property type="entry name" value="CENTROSOME-ASSOCIATED PROTEIN CEP250 ISOFORM X1"/>
    <property type="match status" value="1"/>
</dbReference>
<accession>A0A1H6XS21</accession>
<feature type="coiled-coil region" evidence="1">
    <location>
        <begin position="481"/>
        <end position="522"/>
    </location>
</feature>
<protein>
    <recommendedName>
        <fullName evidence="3">Rad50/SbcC-type AAA domain-containing protein</fullName>
    </recommendedName>
</protein>
<dbReference type="NCBIfam" id="NF045487">
    <property type="entry name" value="ASRP"/>
    <property type="match status" value="1"/>
</dbReference>
<dbReference type="Gene3D" id="3.40.50.300">
    <property type="entry name" value="P-loop containing nucleotide triphosphate hydrolases"/>
    <property type="match status" value="1"/>
</dbReference>
<name>A0A1H6XS21_9EURY</name>